<keyword evidence="1" id="KW-0472">Membrane</keyword>
<name>A0A1G2F824_9BACT</name>
<organism evidence="2 3">
    <name type="scientific">Candidatus Portnoybacteria bacterium RBG_19FT_COMBO_36_7</name>
    <dbReference type="NCBI Taxonomy" id="1801992"/>
    <lineage>
        <taxon>Bacteria</taxon>
        <taxon>Candidatus Portnoyibacteriota</taxon>
    </lineage>
</organism>
<dbReference type="STRING" id="1801992.A2Y98_01075"/>
<dbReference type="EMBL" id="MHMW01000017">
    <property type="protein sequence ID" value="OGZ34225.1"/>
    <property type="molecule type" value="Genomic_DNA"/>
</dbReference>
<keyword evidence="1" id="KW-1133">Transmembrane helix</keyword>
<keyword evidence="1" id="KW-0812">Transmembrane</keyword>
<protein>
    <recommendedName>
        <fullName evidence="4">EamA domain-containing protein</fullName>
    </recommendedName>
</protein>
<evidence type="ECO:0000256" key="1">
    <source>
        <dbReference type="SAM" id="Phobius"/>
    </source>
</evidence>
<reference evidence="2 3" key="1">
    <citation type="journal article" date="2016" name="Nat. Commun.">
        <title>Thousands of microbial genomes shed light on interconnected biogeochemical processes in an aquifer system.</title>
        <authorList>
            <person name="Anantharaman K."/>
            <person name="Brown C.T."/>
            <person name="Hug L.A."/>
            <person name="Sharon I."/>
            <person name="Castelle C.J."/>
            <person name="Probst A.J."/>
            <person name="Thomas B.C."/>
            <person name="Singh A."/>
            <person name="Wilkins M.J."/>
            <person name="Karaoz U."/>
            <person name="Brodie E.L."/>
            <person name="Williams K.H."/>
            <person name="Hubbard S.S."/>
            <person name="Banfield J.F."/>
        </authorList>
    </citation>
    <scope>NUCLEOTIDE SEQUENCE [LARGE SCALE GENOMIC DNA]</scope>
</reference>
<evidence type="ECO:0000313" key="2">
    <source>
        <dbReference type="EMBL" id="OGZ34225.1"/>
    </source>
</evidence>
<feature type="transmembrane region" description="Helical" evidence="1">
    <location>
        <begin position="233"/>
        <end position="255"/>
    </location>
</feature>
<sequence length="297" mass="33484">MPWQIIVFSRVVTGHIFTPLLLKRLTGLNLSLKRLVWWQFLFCFIFSLIYALVFGFSLKLQLLMVAGIGFFNSFGAYCHWQAIKISLSKTSLFTQTDDIIGMSLGYWLLNETKYLNTGLIFGIILCLGAASLLISGESNIRLIKYVAIYSIIWGIATFLERYFAITGISFSEFLVGWYGGTLVGISCILFFLKEEGLAIKVPKKEILSVGILAIAIWLSMFLGYWAAKLAPITVFQPIFMVSEAVLPTLIGLMVFKEIKSLRVKTFIFHDRNYTFPLEKFAFLLGFAGIIAISASYN</sequence>
<feature type="transmembrane region" description="Helical" evidence="1">
    <location>
        <begin position="35"/>
        <end position="56"/>
    </location>
</feature>
<evidence type="ECO:0000313" key="3">
    <source>
        <dbReference type="Proteomes" id="UP000179099"/>
    </source>
</evidence>
<feature type="transmembrane region" description="Helical" evidence="1">
    <location>
        <begin position="206"/>
        <end position="227"/>
    </location>
</feature>
<feature type="transmembrane region" description="Helical" evidence="1">
    <location>
        <begin position="146"/>
        <end position="163"/>
    </location>
</feature>
<evidence type="ECO:0008006" key="4">
    <source>
        <dbReference type="Google" id="ProtNLM"/>
    </source>
</evidence>
<dbReference type="AlphaFoldDB" id="A0A1G2F824"/>
<dbReference type="Proteomes" id="UP000179099">
    <property type="component" value="Unassembled WGS sequence"/>
</dbReference>
<comment type="caution">
    <text evidence="2">The sequence shown here is derived from an EMBL/GenBank/DDBJ whole genome shotgun (WGS) entry which is preliminary data.</text>
</comment>
<feature type="transmembrane region" description="Helical" evidence="1">
    <location>
        <begin position="175"/>
        <end position="194"/>
    </location>
</feature>
<feature type="transmembrane region" description="Helical" evidence="1">
    <location>
        <begin position="115"/>
        <end position="134"/>
    </location>
</feature>
<gene>
    <name evidence="2" type="ORF">A2Y98_01075</name>
</gene>
<accession>A0A1G2F824</accession>
<proteinExistence type="predicted"/>
<feature type="transmembrane region" description="Helical" evidence="1">
    <location>
        <begin position="62"/>
        <end position="80"/>
    </location>
</feature>
<feature type="transmembrane region" description="Helical" evidence="1">
    <location>
        <begin position="276"/>
        <end position="296"/>
    </location>
</feature>